<feature type="transmembrane region" description="Helical" evidence="7">
    <location>
        <begin position="113"/>
        <end position="133"/>
    </location>
</feature>
<dbReference type="EMBL" id="CP023819">
    <property type="protein sequence ID" value="ATL90305.1"/>
    <property type="molecule type" value="Genomic_DNA"/>
</dbReference>
<keyword evidence="2 7" id="KW-0813">Transport</keyword>
<evidence type="ECO:0000313" key="9">
    <source>
        <dbReference type="EMBL" id="ATL90305.1"/>
    </source>
</evidence>
<dbReference type="AlphaFoldDB" id="A0A291TB14"/>
<keyword evidence="5 7" id="KW-1133">Transmembrane helix</keyword>
<dbReference type="Proteomes" id="UP000223709">
    <property type="component" value="Chromosome"/>
</dbReference>
<comment type="similarity">
    <text evidence="7">Belongs to the binding-protein-dependent transport system permease family.</text>
</comment>
<dbReference type="RefSeq" id="WP_098924097.1">
    <property type="nucleotide sequence ID" value="NZ_CAXSZA010000003.1"/>
</dbReference>
<feature type="transmembrane region" description="Helical" evidence="7">
    <location>
        <begin position="77"/>
        <end position="101"/>
    </location>
</feature>
<gene>
    <name evidence="9" type="ORF">CRH10_08370</name>
</gene>
<dbReference type="SUPFAM" id="SSF161098">
    <property type="entry name" value="MetI-like"/>
    <property type="match status" value="1"/>
</dbReference>
<evidence type="ECO:0000259" key="8">
    <source>
        <dbReference type="PROSITE" id="PS50928"/>
    </source>
</evidence>
<keyword evidence="4 7" id="KW-0812">Transmembrane</keyword>
<keyword evidence="3" id="KW-1003">Cell membrane</keyword>
<evidence type="ECO:0000256" key="4">
    <source>
        <dbReference type="ARBA" id="ARBA00022692"/>
    </source>
</evidence>
<dbReference type="CDD" id="cd06261">
    <property type="entry name" value="TM_PBP2"/>
    <property type="match status" value="1"/>
</dbReference>
<dbReference type="Gene3D" id="1.10.3720.10">
    <property type="entry name" value="MetI-like"/>
    <property type="match status" value="1"/>
</dbReference>
<evidence type="ECO:0000256" key="2">
    <source>
        <dbReference type="ARBA" id="ARBA00022448"/>
    </source>
</evidence>
<dbReference type="GO" id="GO:0005886">
    <property type="term" value="C:plasma membrane"/>
    <property type="evidence" value="ECO:0007669"/>
    <property type="project" value="UniProtKB-SubCell"/>
</dbReference>
<feature type="transmembrane region" description="Helical" evidence="7">
    <location>
        <begin position="267"/>
        <end position="287"/>
    </location>
</feature>
<evidence type="ECO:0000313" key="10">
    <source>
        <dbReference type="Proteomes" id="UP000223709"/>
    </source>
</evidence>
<feature type="domain" description="ABC transmembrane type-1" evidence="8">
    <location>
        <begin position="78"/>
        <end position="287"/>
    </location>
</feature>
<reference evidence="9 10" key="1">
    <citation type="submission" date="2017-10" db="EMBL/GenBank/DDBJ databases">
        <title>Complete Genome Sequence of Faecalibacterium prausnitzii isolated from the gut of healthy adult Indian.</title>
        <authorList>
            <person name="Bag S."/>
            <person name="Ghosh T.S."/>
            <person name="Das B."/>
        </authorList>
    </citation>
    <scope>NUCLEOTIDE SEQUENCE [LARGE SCALE GENOMIC DNA]</scope>
    <source>
        <strain evidence="9 10">Indica</strain>
    </source>
</reference>
<dbReference type="PANTHER" id="PTHR43744:SF9">
    <property type="entry name" value="POLYGALACTURONAN_RHAMNOGALACTURONAN TRANSPORT SYSTEM PERMEASE PROTEIN YTCP"/>
    <property type="match status" value="1"/>
</dbReference>
<dbReference type="PROSITE" id="PS50928">
    <property type="entry name" value="ABC_TM1"/>
    <property type="match status" value="1"/>
</dbReference>
<evidence type="ECO:0000256" key="7">
    <source>
        <dbReference type="RuleBase" id="RU363032"/>
    </source>
</evidence>
<dbReference type="InterPro" id="IPR000515">
    <property type="entry name" value="MetI-like"/>
</dbReference>
<evidence type="ECO:0000256" key="1">
    <source>
        <dbReference type="ARBA" id="ARBA00004651"/>
    </source>
</evidence>
<feature type="transmembrane region" description="Helical" evidence="7">
    <location>
        <begin position="193"/>
        <end position="214"/>
    </location>
</feature>
<accession>A0A291TB14</accession>
<feature type="transmembrane region" description="Helical" evidence="7">
    <location>
        <begin position="145"/>
        <end position="163"/>
    </location>
</feature>
<dbReference type="GO" id="GO:0055085">
    <property type="term" value="P:transmembrane transport"/>
    <property type="evidence" value="ECO:0007669"/>
    <property type="project" value="InterPro"/>
</dbReference>
<sequence>MDTTTKKKKHVSGVTVVSYIVLALLSLSAILPFVLMFTSSISSEESITRNGYSFIPSEFSLAAYEYLWGNRAIIGRAYLTTIVIAVMGTAISLAITLMLAYTLSRENLPGRKVLNFLVLFTMLFNGGLVATYLVYTEVFHIKNTYWALLIPGLLMNAFNVMLARNFFSNSIPKPLIEAALIDGATEFQVFRRIVIPISLPIIATLGMFIFMAYWNDWNNGLYYLTDPRYYNIQNVLNDMLANIQFLKNNSEISGEMMAAVSNLPTSGVRMAIASAVAIPVLAVFPCFERYFVKGIVIGGVKE</sequence>
<evidence type="ECO:0000256" key="6">
    <source>
        <dbReference type="ARBA" id="ARBA00023136"/>
    </source>
</evidence>
<comment type="subcellular location">
    <subcellularLocation>
        <location evidence="1 7">Cell membrane</location>
        <topology evidence="1 7">Multi-pass membrane protein</topology>
    </subcellularLocation>
</comment>
<name>A0A291TB14_9FIRM</name>
<dbReference type="InterPro" id="IPR035906">
    <property type="entry name" value="MetI-like_sf"/>
</dbReference>
<evidence type="ECO:0000256" key="3">
    <source>
        <dbReference type="ARBA" id="ARBA00022475"/>
    </source>
</evidence>
<protein>
    <submittedName>
        <fullName evidence="9">Sugar ABC transporter permease</fullName>
    </submittedName>
</protein>
<keyword evidence="6 7" id="KW-0472">Membrane</keyword>
<dbReference type="PANTHER" id="PTHR43744">
    <property type="entry name" value="ABC TRANSPORTER PERMEASE PROTEIN MG189-RELATED-RELATED"/>
    <property type="match status" value="1"/>
</dbReference>
<proteinExistence type="inferred from homology"/>
<feature type="transmembrane region" description="Helical" evidence="7">
    <location>
        <begin position="12"/>
        <end position="35"/>
    </location>
</feature>
<organism evidence="9 10">
    <name type="scientific">Faecalibacterium prausnitzii</name>
    <dbReference type="NCBI Taxonomy" id="853"/>
    <lineage>
        <taxon>Bacteria</taxon>
        <taxon>Bacillati</taxon>
        <taxon>Bacillota</taxon>
        <taxon>Clostridia</taxon>
        <taxon>Eubacteriales</taxon>
        <taxon>Oscillospiraceae</taxon>
        <taxon>Faecalibacterium</taxon>
    </lineage>
</organism>
<dbReference type="Pfam" id="PF00528">
    <property type="entry name" value="BPD_transp_1"/>
    <property type="match status" value="1"/>
</dbReference>
<evidence type="ECO:0000256" key="5">
    <source>
        <dbReference type="ARBA" id="ARBA00022989"/>
    </source>
</evidence>